<evidence type="ECO:0008006" key="3">
    <source>
        <dbReference type="Google" id="ProtNLM"/>
    </source>
</evidence>
<dbReference type="Gene3D" id="3.30.70.330">
    <property type="match status" value="1"/>
</dbReference>
<dbReference type="InterPro" id="IPR035979">
    <property type="entry name" value="RBD_domain_sf"/>
</dbReference>
<protein>
    <recommendedName>
        <fullName evidence="3">RRM domain-containing protein</fullName>
    </recommendedName>
</protein>
<dbReference type="InterPro" id="IPR012677">
    <property type="entry name" value="Nucleotide-bd_a/b_plait_sf"/>
</dbReference>
<dbReference type="EMBL" id="JH370139">
    <property type="protein sequence ID" value="ELA41711.1"/>
    <property type="molecule type" value="Genomic_DNA"/>
</dbReference>
<dbReference type="VEuPathDB" id="MicrosporidiaDB:VICG_01215"/>
<sequence>METVKFKPDLESIKERSKIVPFGRAGKEQATEAMPIPFILYNTEQEIKIETEESSVYRPSTIFQPSMMSRVQSEVSVKITNVPIHVTQSQLVEAIFQRFKDEQPGQSVLRPYTRLNLIFDKEKKASRGFAYANCENLEKARELARIVRSIVIDACVLGAEILE</sequence>
<keyword evidence="2" id="KW-1185">Reference proteome</keyword>
<reference evidence="2" key="1">
    <citation type="submission" date="2011-05" db="EMBL/GenBank/DDBJ databases">
        <title>The genome sequence of Vittaforma corneae strain ATCC 50505.</title>
        <authorList>
            <consortium name="The Broad Institute Genome Sequencing Platform"/>
            <person name="Cuomo C."/>
            <person name="Didier E."/>
            <person name="Bowers L."/>
            <person name="Young S.K."/>
            <person name="Zeng Q."/>
            <person name="Gargeya S."/>
            <person name="Fitzgerald M."/>
            <person name="Haas B."/>
            <person name="Abouelleil A."/>
            <person name="Alvarado L."/>
            <person name="Arachchi H.M."/>
            <person name="Berlin A."/>
            <person name="Chapman S.B."/>
            <person name="Gearin G."/>
            <person name="Goldberg J."/>
            <person name="Griggs A."/>
            <person name="Gujja S."/>
            <person name="Hansen M."/>
            <person name="Heiman D."/>
            <person name="Howarth C."/>
            <person name="Larimer J."/>
            <person name="Lui A."/>
            <person name="MacDonald P.J.P."/>
            <person name="McCowen C."/>
            <person name="Montmayeur A."/>
            <person name="Murphy C."/>
            <person name="Neiman D."/>
            <person name="Pearson M."/>
            <person name="Priest M."/>
            <person name="Roberts A."/>
            <person name="Saif S."/>
            <person name="Shea T."/>
            <person name="Sisk P."/>
            <person name="Stolte C."/>
            <person name="Sykes S."/>
            <person name="Wortman J."/>
            <person name="Nusbaum C."/>
            <person name="Birren B."/>
        </authorList>
    </citation>
    <scope>NUCLEOTIDE SEQUENCE [LARGE SCALE GENOMIC DNA]</scope>
    <source>
        <strain evidence="2">ATCC 50505</strain>
    </source>
</reference>
<evidence type="ECO:0000313" key="2">
    <source>
        <dbReference type="Proteomes" id="UP000011082"/>
    </source>
</evidence>
<dbReference type="OMA" id="FTRCTNE"/>
<dbReference type="InParanoid" id="L2GLI8"/>
<dbReference type="SUPFAM" id="SSF54928">
    <property type="entry name" value="RNA-binding domain, RBD"/>
    <property type="match status" value="1"/>
</dbReference>
<dbReference type="AlphaFoldDB" id="L2GLI8"/>
<proteinExistence type="predicted"/>
<accession>L2GLI8</accession>
<gene>
    <name evidence="1" type="ORF">VICG_01215</name>
</gene>
<dbReference type="RefSeq" id="XP_007604661.1">
    <property type="nucleotide sequence ID" value="XM_007604599.1"/>
</dbReference>
<dbReference type="OrthoDB" id="639027at2759"/>
<evidence type="ECO:0000313" key="1">
    <source>
        <dbReference type="EMBL" id="ELA41711.1"/>
    </source>
</evidence>
<dbReference type="HOGENOM" id="CLU_1628319_0_0_1"/>
<dbReference type="STRING" id="993615.L2GLI8"/>
<dbReference type="GO" id="GO:0003676">
    <property type="term" value="F:nucleic acid binding"/>
    <property type="evidence" value="ECO:0007669"/>
    <property type="project" value="InterPro"/>
</dbReference>
<dbReference type="Proteomes" id="UP000011082">
    <property type="component" value="Unassembled WGS sequence"/>
</dbReference>
<dbReference type="GeneID" id="19881926"/>
<name>L2GLI8_VITCO</name>
<organism evidence="1 2">
    <name type="scientific">Vittaforma corneae (strain ATCC 50505)</name>
    <name type="common">Microsporidian parasite</name>
    <name type="synonym">Nosema corneum</name>
    <dbReference type="NCBI Taxonomy" id="993615"/>
    <lineage>
        <taxon>Eukaryota</taxon>
        <taxon>Fungi</taxon>
        <taxon>Fungi incertae sedis</taxon>
        <taxon>Microsporidia</taxon>
        <taxon>Nosematidae</taxon>
        <taxon>Vittaforma</taxon>
    </lineage>
</organism>